<evidence type="ECO:0000313" key="3">
    <source>
        <dbReference type="EMBL" id="VDS08652.1"/>
    </source>
</evidence>
<keyword evidence="2" id="KW-0472">Membrane</keyword>
<reference evidence="3 4" key="1">
    <citation type="submission" date="2018-12" db="EMBL/GenBank/DDBJ databases">
        <authorList>
            <person name="Criscuolo A."/>
        </authorList>
    </citation>
    <scope>NUCLEOTIDE SEQUENCE [LARGE SCALE GENOMIC DNA]</scope>
    <source>
        <strain evidence="3">ACIP1116241</strain>
    </source>
</reference>
<keyword evidence="2" id="KW-0812">Transmembrane</keyword>
<keyword evidence="2" id="KW-1133">Transmembrane helix</keyword>
<gene>
    <name evidence="3" type="ORF">PARHAE_01836</name>
</gene>
<evidence type="ECO:0000313" key="4">
    <source>
        <dbReference type="Proteomes" id="UP000270743"/>
    </source>
</evidence>
<protein>
    <submittedName>
        <fullName evidence="3">Uncharacterized protein</fullName>
    </submittedName>
</protein>
<accession>A0A3S4CIU2</accession>
<evidence type="ECO:0000256" key="1">
    <source>
        <dbReference type="SAM" id="Coils"/>
    </source>
</evidence>
<sequence>MTDQTPFPQAAKEPRLYGVIDVLRADRVAGWVIDRTDAARCATVELRREGRLVGTTTANRPRKDLERQAVGTGAYGFAFAFDPPLEEGMDFTVAVTARSHDGIALPLHPVGGAARPVSPERKALGLILAELADLRDQIAGLRAEAASAEGDRAQFQDRLELVQLRLESGISAVDAPAGRAPGWLAAVALSGAVIAVGSLAIGLVSLWGG</sequence>
<dbReference type="AlphaFoldDB" id="A0A3S4CIU2"/>
<dbReference type="OrthoDB" id="118340at2"/>
<dbReference type="EMBL" id="UZWE01000029">
    <property type="protein sequence ID" value="VDS08652.1"/>
    <property type="molecule type" value="Genomic_DNA"/>
</dbReference>
<dbReference type="Proteomes" id="UP000270743">
    <property type="component" value="Unassembled WGS sequence"/>
</dbReference>
<name>A0A3S4CIU2_9RHOB</name>
<evidence type="ECO:0000256" key="2">
    <source>
        <dbReference type="SAM" id="Phobius"/>
    </source>
</evidence>
<feature type="coiled-coil region" evidence="1">
    <location>
        <begin position="124"/>
        <end position="158"/>
    </location>
</feature>
<keyword evidence="1" id="KW-0175">Coiled coil</keyword>
<organism evidence="3 4">
    <name type="scientific">Paracoccus haematequi</name>
    <dbReference type="NCBI Taxonomy" id="2491866"/>
    <lineage>
        <taxon>Bacteria</taxon>
        <taxon>Pseudomonadati</taxon>
        <taxon>Pseudomonadota</taxon>
        <taxon>Alphaproteobacteria</taxon>
        <taxon>Rhodobacterales</taxon>
        <taxon>Paracoccaceae</taxon>
        <taxon>Paracoccus</taxon>
    </lineage>
</organism>
<proteinExistence type="predicted"/>
<dbReference type="RefSeq" id="WP_126154318.1">
    <property type="nucleotide sequence ID" value="NZ_UZWE01000029.1"/>
</dbReference>
<keyword evidence="4" id="KW-1185">Reference proteome</keyword>
<feature type="transmembrane region" description="Helical" evidence="2">
    <location>
        <begin position="183"/>
        <end position="207"/>
    </location>
</feature>